<evidence type="ECO:0000313" key="3">
    <source>
        <dbReference type="Proteomes" id="UP001604277"/>
    </source>
</evidence>
<dbReference type="AlphaFoldDB" id="A0ABD1S1A3"/>
<dbReference type="InterPro" id="IPR001757">
    <property type="entry name" value="P_typ_ATPase"/>
</dbReference>
<evidence type="ECO:0000256" key="1">
    <source>
        <dbReference type="ARBA" id="ARBA00022842"/>
    </source>
</evidence>
<dbReference type="SUPFAM" id="SSF56784">
    <property type="entry name" value="HAD-like"/>
    <property type="match status" value="1"/>
</dbReference>
<evidence type="ECO:0000313" key="2">
    <source>
        <dbReference type="EMBL" id="KAL2494263.1"/>
    </source>
</evidence>
<gene>
    <name evidence="2" type="ORF">Fot_38020</name>
</gene>
<keyword evidence="3" id="KW-1185">Reference proteome</keyword>
<dbReference type="PRINTS" id="PR00119">
    <property type="entry name" value="CATATPASE"/>
</dbReference>
<accession>A0ABD1S1A3</accession>
<protein>
    <submittedName>
        <fullName evidence="2">Calcium-transporting ATPase 12</fullName>
    </submittedName>
</protein>
<dbReference type="PANTHER" id="PTHR24093:SF434">
    <property type="entry name" value="CALCIUM-TRANSPORTING ATPASE 13, PLASMA MEMBRANE-TYPE-RELATED"/>
    <property type="match status" value="1"/>
</dbReference>
<proteinExistence type="predicted"/>
<dbReference type="Gene3D" id="3.40.50.1000">
    <property type="entry name" value="HAD superfamily/HAD-like"/>
    <property type="match status" value="2"/>
</dbReference>
<dbReference type="Proteomes" id="UP001604277">
    <property type="component" value="Unassembled WGS sequence"/>
</dbReference>
<dbReference type="InterPro" id="IPR023214">
    <property type="entry name" value="HAD_sf"/>
</dbReference>
<dbReference type="Gene3D" id="1.20.1110.10">
    <property type="entry name" value="Calcium-transporting ATPase, transmembrane domain"/>
    <property type="match status" value="1"/>
</dbReference>
<name>A0ABD1S1A3_9LAMI</name>
<dbReference type="InterPro" id="IPR036412">
    <property type="entry name" value="HAD-like_sf"/>
</dbReference>
<comment type="caution">
    <text evidence="2">The sequence shown here is derived from an EMBL/GenBank/DDBJ whole genome shotgun (WGS) entry which is preliminary data.</text>
</comment>
<sequence>MITGDNVFIATAIATECGILKLNEEMDDGSVVEGVTFRNYTEEERMEKKGHVVAVTSDGTNDAPALKEADIGLSMGIQGTEVAKESSDIVILEDNFASLATVLRWGRCVYNNIQKFIQFQLTVNVAALTINFAAAERNFDTFFWRNTARVL</sequence>
<keyword evidence="1" id="KW-0460">Magnesium</keyword>
<dbReference type="EMBL" id="JBFOLJ010000011">
    <property type="protein sequence ID" value="KAL2494263.1"/>
    <property type="molecule type" value="Genomic_DNA"/>
</dbReference>
<reference evidence="3" key="1">
    <citation type="submission" date="2024-07" db="EMBL/GenBank/DDBJ databases">
        <title>Two chromosome-level genome assemblies of Korean endemic species Abeliophyllum distichum and Forsythia ovata (Oleaceae).</title>
        <authorList>
            <person name="Jang H."/>
        </authorList>
    </citation>
    <scope>NUCLEOTIDE SEQUENCE [LARGE SCALE GENOMIC DNA]</scope>
</reference>
<organism evidence="2 3">
    <name type="scientific">Forsythia ovata</name>
    <dbReference type="NCBI Taxonomy" id="205694"/>
    <lineage>
        <taxon>Eukaryota</taxon>
        <taxon>Viridiplantae</taxon>
        <taxon>Streptophyta</taxon>
        <taxon>Embryophyta</taxon>
        <taxon>Tracheophyta</taxon>
        <taxon>Spermatophyta</taxon>
        <taxon>Magnoliopsida</taxon>
        <taxon>eudicotyledons</taxon>
        <taxon>Gunneridae</taxon>
        <taxon>Pentapetalae</taxon>
        <taxon>asterids</taxon>
        <taxon>lamiids</taxon>
        <taxon>Lamiales</taxon>
        <taxon>Oleaceae</taxon>
        <taxon>Forsythieae</taxon>
        <taxon>Forsythia</taxon>
    </lineage>
</organism>
<dbReference type="PANTHER" id="PTHR24093">
    <property type="entry name" value="CATION TRANSPORTING ATPASE"/>
    <property type="match status" value="1"/>
</dbReference>
<dbReference type="PRINTS" id="PR00120">
    <property type="entry name" value="HATPASE"/>
</dbReference>
<dbReference type="NCBIfam" id="TIGR01494">
    <property type="entry name" value="ATPase_P-type"/>
    <property type="match status" value="1"/>
</dbReference>